<dbReference type="GO" id="GO:0008881">
    <property type="term" value="F:glutamate racemase activity"/>
    <property type="evidence" value="ECO:0007669"/>
    <property type="project" value="UniProtKB-EC"/>
</dbReference>
<organism evidence="7">
    <name type="scientific">hydrothermal vent metagenome</name>
    <dbReference type="NCBI Taxonomy" id="652676"/>
    <lineage>
        <taxon>unclassified sequences</taxon>
        <taxon>metagenomes</taxon>
        <taxon>ecological metagenomes</taxon>
    </lineage>
</organism>
<dbReference type="PANTHER" id="PTHR21198">
    <property type="entry name" value="GLUTAMATE RACEMASE"/>
    <property type="match status" value="1"/>
</dbReference>
<keyword evidence="5 7" id="KW-0413">Isomerase</keyword>
<reference evidence="7" key="1">
    <citation type="submission" date="2018-06" db="EMBL/GenBank/DDBJ databases">
        <authorList>
            <person name="Zhirakovskaya E."/>
        </authorList>
    </citation>
    <scope>NUCLEOTIDE SEQUENCE</scope>
</reference>
<evidence type="ECO:0000256" key="2">
    <source>
        <dbReference type="ARBA" id="ARBA00013090"/>
    </source>
</evidence>
<evidence type="ECO:0000256" key="3">
    <source>
        <dbReference type="ARBA" id="ARBA00022960"/>
    </source>
</evidence>
<dbReference type="PROSITE" id="PS00924">
    <property type="entry name" value="ASP_GLU_RACEMASE_2"/>
    <property type="match status" value="1"/>
</dbReference>
<evidence type="ECO:0000256" key="4">
    <source>
        <dbReference type="ARBA" id="ARBA00022984"/>
    </source>
</evidence>
<comment type="catalytic activity">
    <reaction evidence="1">
        <text>L-glutamate = D-glutamate</text>
        <dbReference type="Rhea" id="RHEA:12813"/>
        <dbReference type="ChEBI" id="CHEBI:29985"/>
        <dbReference type="ChEBI" id="CHEBI:29986"/>
        <dbReference type="EC" id="5.1.1.3"/>
    </reaction>
</comment>
<evidence type="ECO:0000256" key="1">
    <source>
        <dbReference type="ARBA" id="ARBA00001602"/>
    </source>
</evidence>
<name>A0A3B0REP2_9ZZZZ</name>
<dbReference type="PANTHER" id="PTHR21198:SF2">
    <property type="entry name" value="GLUTAMATE RACEMASE"/>
    <property type="match status" value="1"/>
</dbReference>
<dbReference type="AlphaFoldDB" id="A0A3B0REP2"/>
<dbReference type="GO" id="GO:0071555">
    <property type="term" value="P:cell wall organization"/>
    <property type="evidence" value="ECO:0007669"/>
    <property type="project" value="UniProtKB-KW"/>
</dbReference>
<dbReference type="Pfam" id="PF01177">
    <property type="entry name" value="Asp_Glu_race"/>
    <property type="match status" value="1"/>
</dbReference>
<dbReference type="GO" id="GO:0009252">
    <property type="term" value="P:peptidoglycan biosynthetic process"/>
    <property type="evidence" value="ECO:0007669"/>
    <property type="project" value="UniProtKB-KW"/>
</dbReference>
<dbReference type="NCBIfam" id="TIGR00067">
    <property type="entry name" value="glut_race"/>
    <property type="match status" value="1"/>
</dbReference>
<evidence type="ECO:0000256" key="5">
    <source>
        <dbReference type="ARBA" id="ARBA00023235"/>
    </source>
</evidence>
<evidence type="ECO:0000313" key="7">
    <source>
        <dbReference type="EMBL" id="VAV90459.1"/>
    </source>
</evidence>
<accession>A0A3B0REP2</accession>
<dbReference type="InterPro" id="IPR015942">
    <property type="entry name" value="Asp/Glu/hydantoin_racemase"/>
</dbReference>
<keyword evidence="4" id="KW-0573">Peptidoglycan synthesis</keyword>
<keyword evidence="6" id="KW-0961">Cell wall biogenesis/degradation</keyword>
<dbReference type="InterPro" id="IPR001920">
    <property type="entry name" value="Asp/Glu_race"/>
</dbReference>
<keyword evidence="3" id="KW-0133">Cell shape</keyword>
<proteinExistence type="inferred from homology"/>
<protein>
    <recommendedName>
        <fullName evidence="2">glutamate racemase</fullName>
        <ecNumber evidence="2">5.1.1.3</ecNumber>
    </recommendedName>
</protein>
<dbReference type="EC" id="5.1.1.3" evidence="2"/>
<dbReference type="SUPFAM" id="SSF53681">
    <property type="entry name" value="Aspartate/glutamate racemase"/>
    <property type="match status" value="2"/>
</dbReference>
<gene>
    <name evidence="7" type="ORF">MNBD_ALPHA04-465</name>
</gene>
<dbReference type="GO" id="GO:0008360">
    <property type="term" value="P:regulation of cell shape"/>
    <property type="evidence" value="ECO:0007669"/>
    <property type="project" value="UniProtKB-KW"/>
</dbReference>
<dbReference type="InterPro" id="IPR004391">
    <property type="entry name" value="Glu_race"/>
</dbReference>
<dbReference type="HAMAP" id="MF_00258">
    <property type="entry name" value="Glu_racemase"/>
    <property type="match status" value="1"/>
</dbReference>
<dbReference type="Gene3D" id="3.40.50.1860">
    <property type="match status" value="2"/>
</dbReference>
<dbReference type="InterPro" id="IPR033134">
    <property type="entry name" value="Asp/Glu_racemase_AS_2"/>
</dbReference>
<dbReference type="EMBL" id="UOEF01000102">
    <property type="protein sequence ID" value="VAV90459.1"/>
    <property type="molecule type" value="Genomic_DNA"/>
</dbReference>
<sequence>MTDPESKPVKPLLFFDTGIGGISVLRESQALIPNAPIIYAADYAGMPYGMKSEAEIAARIPALLGRLVERYKPQLVTIACNTASTVALEFVRSALDIPVVGTVPAVKPASKFSKTRTIGLLGTKATIRQPYVDRLASKFAEDTCLLRFAAPELVYAAEAKFRGEKPDPQIFSDAISGLLDQDGGENIDVIILACTHFPLVETELQKFAPRPIKFVDGAKGIARRIKFLTADQTWPEEKMPGTFVTTGSLKDIIPYHKALEAYNISTFETL</sequence>
<evidence type="ECO:0000256" key="6">
    <source>
        <dbReference type="ARBA" id="ARBA00023316"/>
    </source>
</evidence>